<dbReference type="InterPro" id="IPR026004">
    <property type="entry name" value="Septum_form"/>
</dbReference>
<feature type="chain" id="PRO_5038792157" description="Septum formation-related domain-containing protein" evidence="1">
    <location>
        <begin position="20"/>
        <end position="164"/>
    </location>
</feature>
<keyword evidence="1" id="KW-0732">Signal</keyword>
<keyword evidence="4" id="KW-1185">Reference proteome</keyword>
<evidence type="ECO:0000256" key="1">
    <source>
        <dbReference type="SAM" id="SignalP"/>
    </source>
</evidence>
<name>A0A0A0C191_9CELL</name>
<reference evidence="3 4" key="1">
    <citation type="submission" date="2013-08" db="EMBL/GenBank/DDBJ databases">
        <title>Genome sequencing of Cellulomonas bogoriensis 69B4.</title>
        <authorList>
            <person name="Chen F."/>
            <person name="Li Y."/>
            <person name="Wang G."/>
        </authorList>
    </citation>
    <scope>NUCLEOTIDE SEQUENCE [LARGE SCALE GENOMIC DNA]</scope>
    <source>
        <strain evidence="3 4">69B4</strain>
    </source>
</reference>
<accession>A0A0A0C191</accession>
<protein>
    <recommendedName>
        <fullName evidence="2">Septum formation-related domain-containing protein</fullName>
    </recommendedName>
</protein>
<feature type="signal peptide" evidence="1">
    <location>
        <begin position="1"/>
        <end position="19"/>
    </location>
</feature>
<evidence type="ECO:0000259" key="2">
    <source>
        <dbReference type="Pfam" id="PF13845"/>
    </source>
</evidence>
<proteinExistence type="predicted"/>
<dbReference type="PROSITE" id="PS51257">
    <property type="entry name" value="PROKAR_LIPOPROTEIN"/>
    <property type="match status" value="1"/>
</dbReference>
<comment type="caution">
    <text evidence="3">The sequence shown here is derived from an EMBL/GenBank/DDBJ whole genome shotgun (WGS) entry which is preliminary data.</text>
</comment>
<feature type="domain" description="Septum formation-related" evidence="2">
    <location>
        <begin position="54"/>
        <end position="154"/>
    </location>
</feature>
<dbReference type="EMBL" id="AXCZ01000063">
    <property type="protein sequence ID" value="KGM13149.1"/>
    <property type="molecule type" value="Genomic_DNA"/>
</dbReference>
<dbReference type="Proteomes" id="UP000054314">
    <property type="component" value="Unassembled WGS sequence"/>
</dbReference>
<dbReference type="AlphaFoldDB" id="A0A0A0C191"/>
<organism evidence="3 4">
    <name type="scientific">Cellulomonas bogoriensis 69B4 = DSM 16987</name>
    <dbReference type="NCBI Taxonomy" id="1386082"/>
    <lineage>
        <taxon>Bacteria</taxon>
        <taxon>Bacillati</taxon>
        <taxon>Actinomycetota</taxon>
        <taxon>Actinomycetes</taxon>
        <taxon>Micrococcales</taxon>
        <taxon>Cellulomonadaceae</taxon>
        <taxon>Cellulomonas</taxon>
    </lineage>
</organism>
<dbReference type="Pfam" id="PF13845">
    <property type="entry name" value="Septum_form"/>
    <property type="match status" value="1"/>
</dbReference>
<dbReference type="OrthoDB" id="3628931at2"/>
<gene>
    <name evidence="3" type="ORF">N869_15935</name>
</gene>
<evidence type="ECO:0000313" key="4">
    <source>
        <dbReference type="Proteomes" id="UP000054314"/>
    </source>
</evidence>
<dbReference type="RefSeq" id="WP_052105227.1">
    <property type="nucleotide sequence ID" value="NZ_AXCZ01000063.1"/>
</dbReference>
<sequence>MSRARALLPVALTVGAALALGGCAELFGPPEPVRDDEGAISEAGEVSVLSLTVGDCLDGVITEGETDSVQVIPCSEPHDVEVYADFPVPGEEYPGDEELFELASVRCEEEFEPYVGTAWLDSELEISWLQPIESTWDLDEERLVTCLLIVTDEQVTGSLRDSQR</sequence>
<evidence type="ECO:0000313" key="3">
    <source>
        <dbReference type="EMBL" id="KGM13149.1"/>
    </source>
</evidence>